<proteinExistence type="predicted"/>
<name>A0A0C2J8N7_THEKT</name>
<protein>
    <recommendedName>
        <fullName evidence="3">Sortilin C-terminal domain-containing protein</fullName>
    </recommendedName>
</protein>
<sequence>MFENGQEHSPGFMISDDGGFFWRNLRISLIQIGLGLDDIKILNEGEVIVDRKCDISDYQILTPGSDDVKRCFHGQKDILYSKYVSKICESNIKELPTIVPKSCECTPEDYRWYDS</sequence>
<comment type="caution">
    <text evidence="1">The sequence shown here is derived from an EMBL/GenBank/DDBJ whole genome shotgun (WGS) entry which is preliminary data.</text>
</comment>
<accession>A0A0C2J8N7</accession>
<evidence type="ECO:0000313" key="2">
    <source>
        <dbReference type="Proteomes" id="UP000031668"/>
    </source>
</evidence>
<reference evidence="1 2" key="1">
    <citation type="journal article" date="2014" name="Genome Biol. Evol.">
        <title>The genome of the myxosporean Thelohanellus kitauei shows adaptations to nutrient acquisition within its fish host.</title>
        <authorList>
            <person name="Yang Y."/>
            <person name="Xiong J."/>
            <person name="Zhou Z."/>
            <person name="Huo F."/>
            <person name="Miao W."/>
            <person name="Ran C."/>
            <person name="Liu Y."/>
            <person name="Zhang J."/>
            <person name="Feng J."/>
            <person name="Wang M."/>
            <person name="Wang M."/>
            <person name="Wang L."/>
            <person name="Yao B."/>
        </authorList>
    </citation>
    <scope>NUCLEOTIDE SEQUENCE [LARGE SCALE GENOMIC DNA]</scope>
    <source>
        <strain evidence="1">Wuqing</strain>
    </source>
</reference>
<dbReference type="AlphaFoldDB" id="A0A0C2J8N7"/>
<dbReference type="Proteomes" id="UP000031668">
    <property type="component" value="Unassembled WGS sequence"/>
</dbReference>
<dbReference type="EMBL" id="JWZT01000521">
    <property type="protein sequence ID" value="KII74139.1"/>
    <property type="molecule type" value="Genomic_DNA"/>
</dbReference>
<gene>
    <name evidence="1" type="ORF">RF11_01790</name>
</gene>
<keyword evidence="2" id="KW-1185">Reference proteome</keyword>
<evidence type="ECO:0000313" key="1">
    <source>
        <dbReference type="EMBL" id="KII74139.1"/>
    </source>
</evidence>
<dbReference type="OrthoDB" id="443634at2759"/>
<evidence type="ECO:0008006" key="3">
    <source>
        <dbReference type="Google" id="ProtNLM"/>
    </source>
</evidence>
<organism evidence="1 2">
    <name type="scientific">Thelohanellus kitauei</name>
    <name type="common">Myxosporean</name>
    <dbReference type="NCBI Taxonomy" id="669202"/>
    <lineage>
        <taxon>Eukaryota</taxon>
        <taxon>Metazoa</taxon>
        <taxon>Cnidaria</taxon>
        <taxon>Myxozoa</taxon>
        <taxon>Myxosporea</taxon>
        <taxon>Bivalvulida</taxon>
        <taxon>Platysporina</taxon>
        <taxon>Myxobolidae</taxon>
        <taxon>Thelohanellus</taxon>
    </lineage>
</organism>